<organism evidence="1 2">
    <name type="scientific">Cladophialophora carrionii</name>
    <dbReference type="NCBI Taxonomy" id="86049"/>
    <lineage>
        <taxon>Eukaryota</taxon>
        <taxon>Fungi</taxon>
        <taxon>Dikarya</taxon>
        <taxon>Ascomycota</taxon>
        <taxon>Pezizomycotina</taxon>
        <taxon>Eurotiomycetes</taxon>
        <taxon>Chaetothyriomycetidae</taxon>
        <taxon>Chaetothyriales</taxon>
        <taxon>Herpotrichiellaceae</taxon>
        <taxon>Cladophialophora</taxon>
    </lineage>
</organism>
<evidence type="ECO:0000313" key="1">
    <source>
        <dbReference type="EMBL" id="OCT54554.1"/>
    </source>
</evidence>
<sequence length="134" mass="14951">MTTGFDEIRHHLGFTPPMQVFTHAGMITIGFNSHRSQHSGAPIITRIVWARDFMTHYLLSLHLTMAITLPEHIMKTTTTWILSVYHLAYLLPRASVLQAHTPFNADVHTSNPLPHASCLGLACQPTHAAHDGPR</sequence>
<dbReference type="Proteomes" id="UP000094526">
    <property type="component" value="Unassembled WGS sequence"/>
</dbReference>
<evidence type="ECO:0000313" key="2">
    <source>
        <dbReference type="Proteomes" id="UP000094526"/>
    </source>
</evidence>
<gene>
    <name evidence="1" type="ORF">CLCR_00988</name>
</gene>
<dbReference type="AlphaFoldDB" id="A0A1C1D1E1"/>
<dbReference type="EMBL" id="LGRB01000004">
    <property type="protein sequence ID" value="OCT54554.1"/>
    <property type="molecule type" value="Genomic_DNA"/>
</dbReference>
<name>A0A1C1D1E1_9EURO</name>
<dbReference type="VEuPathDB" id="FungiDB:CLCR_00988"/>
<comment type="caution">
    <text evidence="1">The sequence shown here is derived from an EMBL/GenBank/DDBJ whole genome shotgun (WGS) entry which is preliminary data.</text>
</comment>
<keyword evidence="2" id="KW-1185">Reference proteome</keyword>
<dbReference type="VEuPathDB" id="FungiDB:G647_10103"/>
<accession>A0A1C1D1E1</accession>
<protein>
    <submittedName>
        <fullName evidence="1">Uncharacterized protein</fullName>
    </submittedName>
</protein>
<reference evidence="2" key="1">
    <citation type="submission" date="2015-07" db="EMBL/GenBank/DDBJ databases">
        <authorList>
            <person name="Teixeira M.M."/>
            <person name="Souza R.C."/>
            <person name="Almeida L.G."/>
            <person name="Vicente V.A."/>
            <person name="de Hoog S."/>
            <person name="Bocca A.L."/>
            <person name="de Almeida S.R."/>
            <person name="Vasconcelos A.T."/>
            <person name="Felipe M.S."/>
        </authorList>
    </citation>
    <scope>NUCLEOTIDE SEQUENCE [LARGE SCALE GENOMIC DNA]</scope>
    <source>
        <strain evidence="2">KSF</strain>
    </source>
</reference>
<proteinExistence type="predicted"/>